<protein>
    <submittedName>
        <fullName evidence="6">HipA domain-containing protein</fullName>
    </submittedName>
</protein>
<dbReference type="EMBL" id="CP066681">
    <property type="protein sequence ID" value="QQG36263.1"/>
    <property type="molecule type" value="Genomic_DNA"/>
</dbReference>
<sequence>MPRNPSSLRSHFDTGPAYSKPAEANGQPHVYHFHLCWNGDRIGSFAAQGNELRWEGYSAKKYEKLFTQRPEDGMPYFLVNMHPDNKLFELLEQDDQVTYIAGGLRYLSNLVISRNAPFDQPVITDRLQTDFNRYIEGGTFKGTYTGPFPKDAEEDLQEGLKEYWRNRYVPRFSGAEVKLPATLHEFGVLQPAITTPFTHIIKFPTDSGKEGWGFNEWMCLELSEAAGLRTAAHALLPLGHGMPPALLVERFDIHHNPRSINPNWLLIQDFCTLAGMSPDDRGMGSMEQVAKTMRQYSTNPQADLEDLYRRTVLSVIINDGDMHRKNIAMLFEYNPEKEQYVNVRLSPAYDVTSEIWQYDHEQKQTLSIQGKTAGIKTKTLLAFGQNIGLAPERAQELLTGVCANVAARAVEIARNMPHEAVQHEACRFTADRIATTAVKNARTFGAPVPEWDNVEAPKATYKIIDGQKTFVVLKPPPPL</sequence>
<organism evidence="6 7">
    <name type="scientific">Micavibrio aeruginosavorus</name>
    <dbReference type="NCBI Taxonomy" id="349221"/>
    <lineage>
        <taxon>Bacteria</taxon>
        <taxon>Pseudomonadati</taxon>
        <taxon>Bdellovibrionota</taxon>
        <taxon>Bdellovibrionia</taxon>
        <taxon>Bdellovibrionales</taxon>
        <taxon>Pseudobdellovibrionaceae</taxon>
        <taxon>Micavibrio</taxon>
    </lineage>
</organism>
<dbReference type="Proteomes" id="UP000595362">
    <property type="component" value="Chromosome"/>
</dbReference>
<keyword evidence="3" id="KW-0418">Kinase</keyword>
<gene>
    <name evidence="6" type="ORF">HYS17_00265</name>
</gene>
<proteinExistence type="inferred from homology"/>
<dbReference type="GO" id="GO:0005829">
    <property type="term" value="C:cytosol"/>
    <property type="evidence" value="ECO:0007669"/>
    <property type="project" value="TreeGrafter"/>
</dbReference>
<evidence type="ECO:0000259" key="5">
    <source>
        <dbReference type="Pfam" id="PF07804"/>
    </source>
</evidence>
<name>A0A7T5R2A8_9BACT</name>
<feature type="region of interest" description="Disordered" evidence="4">
    <location>
        <begin position="1"/>
        <end position="23"/>
    </location>
</feature>
<evidence type="ECO:0000256" key="4">
    <source>
        <dbReference type="SAM" id="MobiDB-lite"/>
    </source>
</evidence>
<dbReference type="PANTHER" id="PTHR37419">
    <property type="entry name" value="SERINE/THREONINE-PROTEIN KINASE TOXIN HIPA"/>
    <property type="match status" value="1"/>
</dbReference>
<evidence type="ECO:0000256" key="3">
    <source>
        <dbReference type="ARBA" id="ARBA00022777"/>
    </source>
</evidence>
<evidence type="ECO:0000313" key="6">
    <source>
        <dbReference type="EMBL" id="QQG36263.1"/>
    </source>
</evidence>
<keyword evidence="2" id="KW-0808">Transferase</keyword>
<dbReference type="Pfam" id="PF07804">
    <property type="entry name" value="HipA_C"/>
    <property type="match status" value="1"/>
</dbReference>
<feature type="domain" description="HipA-like C-terminal" evidence="5">
    <location>
        <begin position="173"/>
        <end position="407"/>
    </location>
</feature>
<reference evidence="6 7" key="1">
    <citation type="submission" date="2020-07" db="EMBL/GenBank/DDBJ databases">
        <title>Huge and variable diversity of episymbiotic CPR bacteria and DPANN archaea in groundwater ecosystems.</title>
        <authorList>
            <person name="He C.Y."/>
            <person name="Keren R."/>
            <person name="Whittaker M."/>
            <person name="Farag I.F."/>
            <person name="Doudna J."/>
            <person name="Cate J.H.D."/>
            <person name="Banfield J.F."/>
        </authorList>
    </citation>
    <scope>NUCLEOTIDE SEQUENCE [LARGE SCALE GENOMIC DNA]</scope>
    <source>
        <strain evidence="6">NC_groundwater_70_Ag_B-0.1um_54_66</strain>
    </source>
</reference>
<comment type="similarity">
    <text evidence="1">Belongs to the HipA Ser/Thr kinase family.</text>
</comment>
<dbReference type="AlphaFoldDB" id="A0A7T5R2A8"/>
<dbReference type="PANTHER" id="PTHR37419:SF1">
    <property type="entry name" value="SERINE_THREONINE-PROTEIN KINASE TOXIN HIPA"/>
    <property type="match status" value="1"/>
</dbReference>
<dbReference type="GO" id="GO:0004674">
    <property type="term" value="F:protein serine/threonine kinase activity"/>
    <property type="evidence" value="ECO:0007669"/>
    <property type="project" value="TreeGrafter"/>
</dbReference>
<evidence type="ECO:0000313" key="7">
    <source>
        <dbReference type="Proteomes" id="UP000595362"/>
    </source>
</evidence>
<dbReference type="InterPro" id="IPR012893">
    <property type="entry name" value="HipA-like_C"/>
</dbReference>
<dbReference type="InterPro" id="IPR052028">
    <property type="entry name" value="HipA_Ser/Thr_kinase"/>
</dbReference>
<evidence type="ECO:0000256" key="2">
    <source>
        <dbReference type="ARBA" id="ARBA00022679"/>
    </source>
</evidence>
<evidence type="ECO:0000256" key="1">
    <source>
        <dbReference type="ARBA" id="ARBA00010164"/>
    </source>
</evidence>
<accession>A0A7T5R2A8</accession>